<feature type="region of interest" description="Disordered" evidence="1">
    <location>
        <begin position="108"/>
        <end position="164"/>
    </location>
</feature>
<keyword evidence="2" id="KW-0560">Oxidoreductase</keyword>
<dbReference type="PANTHER" id="PTHR34315">
    <property type="match status" value="1"/>
</dbReference>
<comment type="caution">
    <text evidence="2">The sequence shown here is derived from an EMBL/GenBank/DDBJ whole genome shotgun (WGS) entry which is preliminary data.</text>
</comment>
<dbReference type="InterPro" id="IPR006311">
    <property type="entry name" value="TAT_signal"/>
</dbReference>
<dbReference type="PROSITE" id="PS51318">
    <property type="entry name" value="TAT"/>
    <property type="match status" value="1"/>
</dbReference>
<keyword evidence="2" id="KW-0223">Dioxygenase</keyword>
<dbReference type="Proteomes" id="UP001596391">
    <property type="component" value="Unassembled WGS sequence"/>
</dbReference>
<gene>
    <name evidence="2" type="ORF">ACFQBQ_10915</name>
</gene>
<dbReference type="RefSeq" id="WP_263369783.1">
    <property type="nucleotide sequence ID" value="NZ_JAGSYD010000001.1"/>
</dbReference>
<name>A0ABW1Z9K2_9BACT</name>
<dbReference type="PANTHER" id="PTHR34315:SF1">
    <property type="entry name" value="INTRADIOL RING-CLEAVAGE DIOXYGENASES DOMAIN-CONTAINING PROTEIN-RELATED"/>
    <property type="match status" value="1"/>
</dbReference>
<dbReference type="CDD" id="cd03457">
    <property type="entry name" value="intradiol_dioxygenase_like"/>
    <property type="match status" value="1"/>
</dbReference>
<reference evidence="3" key="1">
    <citation type="journal article" date="2019" name="Int. J. Syst. Evol. Microbiol.">
        <title>The Global Catalogue of Microorganisms (GCM) 10K type strain sequencing project: providing services to taxonomists for standard genome sequencing and annotation.</title>
        <authorList>
            <consortium name="The Broad Institute Genomics Platform"/>
            <consortium name="The Broad Institute Genome Sequencing Center for Infectious Disease"/>
            <person name="Wu L."/>
            <person name="Ma J."/>
        </authorList>
    </citation>
    <scope>NUCLEOTIDE SEQUENCE [LARGE SCALE GENOMIC DNA]</scope>
    <source>
        <strain evidence="3">CGMCC 1.16026</strain>
    </source>
</reference>
<feature type="compositionally biased region" description="Basic and acidic residues" evidence="1">
    <location>
        <begin position="137"/>
        <end position="146"/>
    </location>
</feature>
<dbReference type="EMBL" id="JBHSWI010000001">
    <property type="protein sequence ID" value="MFC6646081.1"/>
    <property type="molecule type" value="Genomic_DNA"/>
</dbReference>
<proteinExistence type="predicted"/>
<dbReference type="GO" id="GO:0051213">
    <property type="term" value="F:dioxygenase activity"/>
    <property type="evidence" value="ECO:0007669"/>
    <property type="project" value="UniProtKB-KW"/>
</dbReference>
<organism evidence="2 3">
    <name type="scientific">Granulicella cerasi</name>
    <dbReference type="NCBI Taxonomy" id="741063"/>
    <lineage>
        <taxon>Bacteria</taxon>
        <taxon>Pseudomonadati</taxon>
        <taxon>Acidobacteriota</taxon>
        <taxon>Terriglobia</taxon>
        <taxon>Terriglobales</taxon>
        <taxon>Acidobacteriaceae</taxon>
        <taxon>Granulicella</taxon>
    </lineage>
</organism>
<dbReference type="SUPFAM" id="SSF49482">
    <property type="entry name" value="Aromatic compound dioxygenase"/>
    <property type="match status" value="1"/>
</dbReference>
<evidence type="ECO:0000313" key="3">
    <source>
        <dbReference type="Proteomes" id="UP001596391"/>
    </source>
</evidence>
<sequence length="317" mass="34116">MSFTRRRFIASAATLATTLQLQRAAHALGFSTAPDVCKLTPEQEVGPYYVADEMLRADIREGKPGIPLTLKLAVLDARSCKPLPHAAIDLWHCDALGIYSGYTANNPMGGGPGGPPPMDGNFHPPTDKDGNPLPPPDFDKDGEHHGPPPFGANGQPPAPNPTDKYTFLRGVQITDRAGAVSFQTIFPGFYMGRTNHIHFKVRLGGHDTKRENVGRTYAAGHTAHVGQVFFSEALNSELMEMEPYRSHKIHRTINAEDGVYRGQHGDLMLASIRWVDASHHAAGLYAEAIASVDPTATPAPVSMGFGPPPSRPASSSN</sequence>
<evidence type="ECO:0000256" key="1">
    <source>
        <dbReference type="SAM" id="MobiDB-lite"/>
    </source>
</evidence>
<protein>
    <submittedName>
        <fullName evidence="2">Intradiol ring-cleavage dioxygenase</fullName>
    </submittedName>
</protein>
<accession>A0ABW1Z9K2</accession>
<dbReference type="InterPro" id="IPR015889">
    <property type="entry name" value="Intradiol_dOase_core"/>
</dbReference>
<keyword evidence="3" id="KW-1185">Reference proteome</keyword>
<dbReference type="Gene3D" id="2.60.130.10">
    <property type="entry name" value="Aromatic compound dioxygenase"/>
    <property type="match status" value="1"/>
</dbReference>
<evidence type="ECO:0000313" key="2">
    <source>
        <dbReference type="EMBL" id="MFC6646081.1"/>
    </source>
</evidence>